<keyword evidence="2" id="KW-1185">Reference proteome</keyword>
<comment type="caution">
    <text evidence="1">The sequence shown here is derived from an EMBL/GenBank/DDBJ whole genome shotgun (WGS) entry which is preliminary data.</text>
</comment>
<protein>
    <submittedName>
        <fullName evidence="1">Uncharacterized protein</fullName>
    </submittedName>
</protein>
<sequence length="497" mass="52828">MDTSNYNTRFLADPRGSVYSTDVNDFYDGAAIPAPHRLTGNYSNSSPLATPNASHADLPRAYSIGSLSHLNSQSNNENGTTSRRQSGLGVYEGSSSYDNTPENEKPEFGAAAGTTAFPVNDEQEERGVFGDPQGRSAQRLAARRDREKGVVGAGYIPVSLTDVDVANTSNNNNNNTTAAASGGGALYSSPKPRTTHRRKWIIGAVLGLLLLLGLGVGLGVGLTVGRRRNTSSGNLAAGSGTDPSANSTDSSAVGTGTGMGNSTTTGGDASVFTKDARLHDSFYGFAYTPQAIKDTKVEMGIYVAVYVDADEKAYVDQVEAIKQALKVYGTENVLGGWGLDKVIPMGTSDAGSLMSVALASGIDYFHANVRGKMTDVYIMIHRTFDFFQEFDVDVADSVAQPPRCAIAETGWPTNSMTTTEGNNGVVGTQGDASIANLQIFLDTFVCQANANTTDYFFFEAFDEPWKAQYGGVEPYWGLFDSDRNLKSGLTIPDCSHH</sequence>
<evidence type="ECO:0000313" key="2">
    <source>
        <dbReference type="Proteomes" id="UP001243375"/>
    </source>
</evidence>
<accession>A0ACC2WPA5</accession>
<evidence type="ECO:0000313" key="1">
    <source>
        <dbReference type="EMBL" id="KAJ9113238.1"/>
    </source>
</evidence>
<name>A0ACC2WPA5_9TREE</name>
<proteinExistence type="predicted"/>
<organism evidence="1 2">
    <name type="scientific">Naganishia vaughanmartiniae</name>
    <dbReference type="NCBI Taxonomy" id="1424756"/>
    <lineage>
        <taxon>Eukaryota</taxon>
        <taxon>Fungi</taxon>
        <taxon>Dikarya</taxon>
        <taxon>Basidiomycota</taxon>
        <taxon>Agaricomycotina</taxon>
        <taxon>Tremellomycetes</taxon>
        <taxon>Filobasidiales</taxon>
        <taxon>Filobasidiaceae</taxon>
        <taxon>Naganishia</taxon>
    </lineage>
</organism>
<dbReference type="EMBL" id="JASBWU010000022">
    <property type="protein sequence ID" value="KAJ9113238.1"/>
    <property type="molecule type" value="Genomic_DNA"/>
</dbReference>
<gene>
    <name evidence="1" type="ORF">QFC22_006077</name>
</gene>
<dbReference type="Proteomes" id="UP001243375">
    <property type="component" value="Unassembled WGS sequence"/>
</dbReference>
<reference evidence="1" key="1">
    <citation type="submission" date="2023-04" db="EMBL/GenBank/DDBJ databases">
        <title>Draft Genome sequencing of Naganishia species isolated from polar environments using Oxford Nanopore Technology.</title>
        <authorList>
            <person name="Leo P."/>
            <person name="Venkateswaran K."/>
        </authorList>
    </citation>
    <scope>NUCLEOTIDE SEQUENCE</scope>
    <source>
        <strain evidence="1">MNA-CCFEE 5425</strain>
    </source>
</reference>